<protein>
    <submittedName>
        <fullName evidence="2">ABC transporter permease</fullName>
    </submittedName>
</protein>
<dbReference type="Proteomes" id="UP001500618">
    <property type="component" value="Unassembled WGS sequence"/>
</dbReference>
<keyword evidence="1" id="KW-0472">Membrane</keyword>
<gene>
    <name evidence="2" type="ORF">GCM10009765_59540</name>
</gene>
<comment type="caution">
    <text evidence="2">The sequence shown here is derived from an EMBL/GenBank/DDBJ whole genome shotgun (WGS) entry which is preliminary data.</text>
</comment>
<feature type="transmembrane region" description="Helical" evidence="1">
    <location>
        <begin position="40"/>
        <end position="60"/>
    </location>
</feature>
<dbReference type="EMBL" id="BAAANY010000025">
    <property type="protein sequence ID" value="GAA1702156.1"/>
    <property type="molecule type" value="Genomic_DNA"/>
</dbReference>
<dbReference type="PANTHER" id="PTHR37305">
    <property type="entry name" value="INTEGRAL MEMBRANE PROTEIN-RELATED"/>
    <property type="match status" value="1"/>
</dbReference>
<dbReference type="PANTHER" id="PTHR37305:SF1">
    <property type="entry name" value="MEMBRANE PROTEIN"/>
    <property type="match status" value="1"/>
</dbReference>
<name>A0ABN2IC71_9ACTN</name>
<reference evidence="2 3" key="1">
    <citation type="journal article" date="2019" name="Int. J. Syst. Evol. Microbiol.">
        <title>The Global Catalogue of Microorganisms (GCM) 10K type strain sequencing project: providing services to taxonomists for standard genome sequencing and annotation.</title>
        <authorList>
            <consortium name="The Broad Institute Genomics Platform"/>
            <consortium name="The Broad Institute Genome Sequencing Center for Infectious Disease"/>
            <person name="Wu L."/>
            <person name="Ma J."/>
        </authorList>
    </citation>
    <scope>NUCLEOTIDE SEQUENCE [LARGE SCALE GENOMIC DNA]</scope>
    <source>
        <strain evidence="2 3">JCM 14718</strain>
    </source>
</reference>
<feature type="transmembrane region" description="Helical" evidence="1">
    <location>
        <begin position="262"/>
        <end position="281"/>
    </location>
</feature>
<keyword evidence="3" id="KW-1185">Reference proteome</keyword>
<feature type="transmembrane region" description="Helical" evidence="1">
    <location>
        <begin position="80"/>
        <end position="104"/>
    </location>
</feature>
<sequence length="291" mass="30597">MTATTGNVAVSGAAAGYRRGATLSLMTEIRRQLSRRRTQYALGFMVLLPVILLIAFQFGGPSSASATRGVSLVDLATSGGPNFAAFVFYASATFLLVVVVALFCGDTVAGEASWGSLRYLLAAPVPRARLLLQKLVVGFLSTAVAVVLLLVSAVIGGTLVYGWHPLETPTGAQIGAGQSMLLLLAAAAFILVHLLMVGSLGFLLSVRTDQPLLAVGGAVMLYIISNILDLVPALENIRPVLPTAYNLAWLGLFASPVQLDDMAKGAISALLYSTVFLALAWRSFQRKDIVS</sequence>
<feature type="transmembrane region" description="Helical" evidence="1">
    <location>
        <begin position="135"/>
        <end position="161"/>
    </location>
</feature>
<evidence type="ECO:0000313" key="2">
    <source>
        <dbReference type="EMBL" id="GAA1702156.1"/>
    </source>
</evidence>
<evidence type="ECO:0000313" key="3">
    <source>
        <dbReference type="Proteomes" id="UP001500618"/>
    </source>
</evidence>
<keyword evidence="1" id="KW-1133">Transmembrane helix</keyword>
<dbReference type="Pfam" id="PF12679">
    <property type="entry name" value="ABC2_membrane_2"/>
    <property type="match status" value="1"/>
</dbReference>
<feature type="transmembrane region" description="Helical" evidence="1">
    <location>
        <begin position="211"/>
        <end position="228"/>
    </location>
</feature>
<organism evidence="2 3">
    <name type="scientific">Fodinicola feengrottensis</name>
    <dbReference type="NCBI Taxonomy" id="435914"/>
    <lineage>
        <taxon>Bacteria</taxon>
        <taxon>Bacillati</taxon>
        <taxon>Actinomycetota</taxon>
        <taxon>Actinomycetes</taxon>
        <taxon>Mycobacteriales</taxon>
        <taxon>Fodinicola</taxon>
    </lineage>
</organism>
<evidence type="ECO:0000256" key="1">
    <source>
        <dbReference type="SAM" id="Phobius"/>
    </source>
</evidence>
<feature type="transmembrane region" description="Helical" evidence="1">
    <location>
        <begin position="181"/>
        <end position="204"/>
    </location>
</feature>
<proteinExistence type="predicted"/>
<keyword evidence="1" id="KW-0812">Transmembrane</keyword>
<dbReference type="RefSeq" id="WP_163572479.1">
    <property type="nucleotide sequence ID" value="NZ_BAAANY010000025.1"/>
</dbReference>
<accession>A0ABN2IC71</accession>